<gene>
    <name evidence="1" type="ORF">GOODEAATRI_014689</name>
</gene>
<accession>A0ABV0PNV7</accession>
<evidence type="ECO:0000313" key="1">
    <source>
        <dbReference type="EMBL" id="MEQ2185091.1"/>
    </source>
</evidence>
<dbReference type="Proteomes" id="UP001476798">
    <property type="component" value="Unassembled WGS sequence"/>
</dbReference>
<dbReference type="EMBL" id="JAHRIO010081012">
    <property type="protein sequence ID" value="MEQ2185091.1"/>
    <property type="molecule type" value="Genomic_DNA"/>
</dbReference>
<evidence type="ECO:0000313" key="2">
    <source>
        <dbReference type="Proteomes" id="UP001476798"/>
    </source>
</evidence>
<proteinExistence type="predicted"/>
<keyword evidence="2" id="KW-1185">Reference proteome</keyword>
<sequence>MGALTDIPPALIRTHLLSQASQLSSVLCLLLEAPSEPQLSQLSELFLAELSAMVQLSLLGDFFSFRELLLPKVSQKSLDTG</sequence>
<reference evidence="1 2" key="1">
    <citation type="submission" date="2021-06" db="EMBL/GenBank/DDBJ databases">
        <authorList>
            <person name="Palmer J.M."/>
        </authorList>
    </citation>
    <scope>NUCLEOTIDE SEQUENCE [LARGE SCALE GENOMIC DNA]</scope>
    <source>
        <strain evidence="1 2">GA_2019</strain>
        <tissue evidence="1">Muscle</tissue>
    </source>
</reference>
<comment type="caution">
    <text evidence="1">The sequence shown here is derived from an EMBL/GenBank/DDBJ whole genome shotgun (WGS) entry which is preliminary data.</text>
</comment>
<name>A0ABV0PNV7_9TELE</name>
<protein>
    <submittedName>
        <fullName evidence="1">Uncharacterized protein</fullName>
    </submittedName>
</protein>
<organism evidence="1 2">
    <name type="scientific">Goodea atripinnis</name>
    <dbReference type="NCBI Taxonomy" id="208336"/>
    <lineage>
        <taxon>Eukaryota</taxon>
        <taxon>Metazoa</taxon>
        <taxon>Chordata</taxon>
        <taxon>Craniata</taxon>
        <taxon>Vertebrata</taxon>
        <taxon>Euteleostomi</taxon>
        <taxon>Actinopterygii</taxon>
        <taxon>Neopterygii</taxon>
        <taxon>Teleostei</taxon>
        <taxon>Neoteleostei</taxon>
        <taxon>Acanthomorphata</taxon>
        <taxon>Ovalentaria</taxon>
        <taxon>Atherinomorphae</taxon>
        <taxon>Cyprinodontiformes</taxon>
        <taxon>Goodeidae</taxon>
        <taxon>Goodea</taxon>
    </lineage>
</organism>